<dbReference type="Gene3D" id="1.10.10.10">
    <property type="entry name" value="Winged helix-like DNA-binding domain superfamily/Winged helix DNA-binding domain"/>
    <property type="match status" value="1"/>
</dbReference>
<dbReference type="GO" id="GO:0000160">
    <property type="term" value="P:phosphorelay signal transduction system"/>
    <property type="evidence" value="ECO:0007669"/>
    <property type="project" value="InterPro"/>
</dbReference>
<dbReference type="Pfam" id="PF00027">
    <property type="entry name" value="cNMP_binding"/>
    <property type="match status" value="1"/>
</dbReference>
<keyword evidence="4" id="KW-0804">Transcription</keyword>
<dbReference type="InterPro" id="IPR014710">
    <property type="entry name" value="RmlC-like_jellyroll"/>
</dbReference>
<dbReference type="InterPro" id="IPR001789">
    <property type="entry name" value="Sig_transdc_resp-reg_receiver"/>
</dbReference>
<evidence type="ECO:0000256" key="1">
    <source>
        <dbReference type="ARBA" id="ARBA00022553"/>
    </source>
</evidence>
<evidence type="ECO:0000313" key="9">
    <source>
        <dbReference type="EMBL" id="KRT17944.1"/>
    </source>
</evidence>
<dbReference type="CDD" id="cd00038">
    <property type="entry name" value="CAP_ED"/>
    <property type="match status" value="1"/>
</dbReference>
<feature type="domain" description="Response regulatory" evidence="7">
    <location>
        <begin position="4"/>
        <end position="120"/>
    </location>
</feature>
<dbReference type="Pfam" id="PF13545">
    <property type="entry name" value="HTH_Crp_2"/>
    <property type="match status" value="1"/>
</dbReference>
<accession>A0A0T5VVV5</accession>
<dbReference type="InterPro" id="IPR000595">
    <property type="entry name" value="cNMP-bd_dom"/>
</dbReference>
<dbReference type="GO" id="GO:0003700">
    <property type="term" value="F:DNA-binding transcription factor activity"/>
    <property type="evidence" value="ECO:0007669"/>
    <property type="project" value="InterPro"/>
</dbReference>
<dbReference type="Proteomes" id="UP000051950">
    <property type="component" value="Unassembled WGS sequence"/>
</dbReference>
<keyword evidence="3" id="KW-0238">DNA-binding</keyword>
<dbReference type="SMART" id="SM00100">
    <property type="entry name" value="cNMP"/>
    <property type="match status" value="1"/>
</dbReference>
<dbReference type="PANTHER" id="PTHR44591">
    <property type="entry name" value="STRESS RESPONSE REGULATOR PROTEIN 1"/>
    <property type="match status" value="1"/>
</dbReference>
<name>A0A0T5VVV5_9SPHI</name>
<dbReference type="Pfam" id="PF00072">
    <property type="entry name" value="Response_reg"/>
    <property type="match status" value="1"/>
</dbReference>
<feature type="modified residue" description="4-aspartylphosphate" evidence="5">
    <location>
        <position position="53"/>
    </location>
</feature>
<dbReference type="OrthoDB" id="9127033at2"/>
<evidence type="ECO:0000259" key="8">
    <source>
        <dbReference type="PROSITE" id="PS51063"/>
    </source>
</evidence>
<dbReference type="Gene3D" id="2.60.120.10">
    <property type="entry name" value="Jelly Rolls"/>
    <property type="match status" value="1"/>
</dbReference>
<dbReference type="STRING" id="687842.ASU31_01230"/>
<evidence type="ECO:0000256" key="4">
    <source>
        <dbReference type="ARBA" id="ARBA00023163"/>
    </source>
</evidence>
<dbReference type="AlphaFoldDB" id="A0A0T5VVV5"/>
<dbReference type="InterPro" id="IPR018490">
    <property type="entry name" value="cNMP-bd_dom_sf"/>
</dbReference>
<keyword evidence="2" id="KW-0805">Transcription regulation</keyword>
<evidence type="ECO:0000256" key="5">
    <source>
        <dbReference type="PROSITE-ProRule" id="PRU00169"/>
    </source>
</evidence>
<keyword evidence="10" id="KW-1185">Reference proteome</keyword>
<reference evidence="9 10" key="1">
    <citation type="submission" date="2015-11" db="EMBL/GenBank/DDBJ databases">
        <title>Sequence of Pedobacter ginsenosidimutans.</title>
        <authorList>
            <person name="Carson E."/>
            <person name="Keyser V."/>
            <person name="Newman J."/>
            <person name="Miller J."/>
        </authorList>
    </citation>
    <scope>NUCLEOTIDE SEQUENCE [LARGE SCALE GENOMIC DNA]</scope>
    <source>
        <strain evidence="9 10">KACC 14530</strain>
    </source>
</reference>
<dbReference type="InterPro" id="IPR018335">
    <property type="entry name" value="Tscrpt_reg_HTH_Crp-type_CS"/>
</dbReference>
<dbReference type="PRINTS" id="PR00034">
    <property type="entry name" value="HTHCRP"/>
</dbReference>
<dbReference type="SUPFAM" id="SSF46785">
    <property type="entry name" value="Winged helix' DNA-binding domain"/>
    <property type="match status" value="1"/>
</dbReference>
<dbReference type="GO" id="GO:0003677">
    <property type="term" value="F:DNA binding"/>
    <property type="evidence" value="ECO:0007669"/>
    <property type="project" value="UniProtKB-KW"/>
</dbReference>
<dbReference type="PROSITE" id="PS00042">
    <property type="entry name" value="HTH_CRP_1"/>
    <property type="match status" value="1"/>
</dbReference>
<dbReference type="SMART" id="SM00419">
    <property type="entry name" value="HTH_CRP"/>
    <property type="match status" value="1"/>
</dbReference>
<feature type="domain" description="HTH crp-type" evidence="8">
    <location>
        <begin position="265"/>
        <end position="336"/>
    </location>
</feature>
<dbReference type="InterPro" id="IPR012318">
    <property type="entry name" value="HTH_CRP"/>
</dbReference>
<protein>
    <submittedName>
        <fullName evidence="9">Transcriptional regulator</fullName>
    </submittedName>
</protein>
<evidence type="ECO:0000256" key="3">
    <source>
        <dbReference type="ARBA" id="ARBA00023125"/>
    </source>
</evidence>
<dbReference type="RefSeq" id="WP_057930573.1">
    <property type="nucleotide sequence ID" value="NZ_LMZQ01000001.1"/>
</dbReference>
<dbReference type="InterPro" id="IPR011006">
    <property type="entry name" value="CheY-like_superfamily"/>
</dbReference>
<dbReference type="PROSITE" id="PS50042">
    <property type="entry name" value="CNMP_BINDING_3"/>
    <property type="match status" value="1"/>
</dbReference>
<evidence type="ECO:0000259" key="7">
    <source>
        <dbReference type="PROSITE" id="PS50110"/>
    </source>
</evidence>
<dbReference type="SUPFAM" id="SSF52172">
    <property type="entry name" value="CheY-like"/>
    <property type="match status" value="1"/>
</dbReference>
<gene>
    <name evidence="9" type="ORF">ASU31_01230</name>
</gene>
<dbReference type="CDD" id="cd17574">
    <property type="entry name" value="REC_OmpR"/>
    <property type="match status" value="1"/>
</dbReference>
<dbReference type="InterPro" id="IPR050595">
    <property type="entry name" value="Bact_response_regulator"/>
</dbReference>
<dbReference type="EMBL" id="LMZQ01000001">
    <property type="protein sequence ID" value="KRT17944.1"/>
    <property type="molecule type" value="Genomic_DNA"/>
</dbReference>
<dbReference type="InterPro" id="IPR036388">
    <property type="entry name" value="WH-like_DNA-bd_sf"/>
</dbReference>
<proteinExistence type="predicted"/>
<comment type="caution">
    <text evidence="9">The sequence shown here is derived from an EMBL/GenBank/DDBJ whole genome shotgun (WGS) entry which is preliminary data.</text>
</comment>
<dbReference type="SMART" id="SM00448">
    <property type="entry name" value="REC"/>
    <property type="match status" value="1"/>
</dbReference>
<evidence type="ECO:0000259" key="6">
    <source>
        <dbReference type="PROSITE" id="PS50042"/>
    </source>
</evidence>
<dbReference type="SUPFAM" id="SSF51206">
    <property type="entry name" value="cAMP-binding domain-like"/>
    <property type="match status" value="1"/>
</dbReference>
<dbReference type="Gene3D" id="3.40.50.2300">
    <property type="match status" value="1"/>
</dbReference>
<evidence type="ECO:0000313" key="10">
    <source>
        <dbReference type="Proteomes" id="UP000051950"/>
    </source>
</evidence>
<dbReference type="PROSITE" id="PS51063">
    <property type="entry name" value="HTH_CRP_2"/>
    <property type="match status" value="1"/>
</dbReference>
<feature type="domain" description="Cyclic nucleotide-binding" evidence="6">
    <location>
        <begin position="139"/>
        <end position="234"/>
    </location>
</feature>
<sequence length="343" mass="38427">MNKKVLIIEDNDDIRESTAEVLDLAGYETFTAKHGKLGVEMALSHLPDVILCDIMMPELDGYGVLYLLNKNQKTANIPFIFITAKTERADMRKGMEMGADDYLTKPFDDIELFKAIESRFKKKQQSAGFNAASGNSEAVMDELRKKGKSRPIANKQIIYVEGDEPTHLYYVVRGQVKTYKRFKDGRELSSSLYHDGDFFGYESLCNGEVYTDNAATLIESDIIQIPQADFMEYLLNHQAVSKTFIALLSGNVRDKGKQMLQLAYSSVRKRVAEALLQVAAKFGDGVEDSCTIRISRDDLAALVGTASETVSRMLADFKGEKLIDKTGNAINIRSIEKLRNIKQ</sequence>
<dbReference type="PANTHER" id="PTHR44591:SF3">
    <property type="entry name" value="RESPONSE REGULATORY DOMAIN-CONTAINING PROTEIN"/>
    <property type="match status" value="1"/>
</dbReference>
<evidence type="ECO:0000256" key="2">
    <source>
        <dbReference type="ARBA" id="ARBA00023015"/>
    </source>
</evidence>
<organism evidence="9 10">
    <name type="scientific">Pedobacter ginsenosidimutans</name>
    <dbReference type="NCBI Taxonomy" id="687842"/>
    <lineage>
        <taxon>Bacteria</taxon>
        <taxon>Pseudomonadati</taxon>
        <taxon>Bacteroidota</taxon>
        <taxon>Sphingobacteriia</taxon>
        <taxon>Sphingobacteriales</taxon>
        <taxon>Sphingobacteriaceae</taxon>
        <taxon>Pedobacter</taxon>
    </lineage>
</organism>
<dbReference type="InterPro" id="IPR036390">
    <property type="entry name" value="WH_DNA-bd_sf"/>
</dbReference>
<keyword evidence="1 5" id="KW-0597">Phosphoprotein</keyword>
<dbReference type="PROSITE" id="PS50110">
    <property type="entry name" value="RESPONSE_REGULATORY"/>
    <property type="match status" value="1"/>
</dbReference>